<dbReference type="InterPro" id="IPR052766">
    <property type="entry name" value="S41A_metabolite_peptidase"/>
</dbReference>
<dbReference type="Gene3D" id="3.90.226.10">
    <property type="entry name" value="2-enoyl-CoA Hydratase, Chain A, domain 1"/>
    <property type="match status" value="1"/>
</dbReference>
<dbReference type="InterPro" id="IPR029045">
    <property type="entry name" value="ClpP/crotonase-like_dom_sf"/>
</dbReference>
<protein>
    <submittedName>
        <fullName evidence="4">Uncharacterized protein</fullName>
    </submittedName>
</protein>
<feature type="compositionally biased region" description="Polar residues" evidence="1">
    <location>
        <begin position="691"/>
        <end position="708"/>
    </location>
</feature>
<dbReference type="Pfam" id="PF03572">
    <property type="entry name" value="Peptidase_S41"/>
    <property type="match status" value="1"/>
</dbReference>
<accession>A0A6A5WMC8</accession>
<evidence type="ECO:0000259" key="3">
    <source>
        <dbReference type="Pfam" id="PF23658"/>
    </source>
</evidence>
<name>A0A6A5WMC8_9PLEO</name>
<dbReference type="InterPro" id="IPR005151">
    <property type="entry name" value="Tail-specific_protease"/>
</dbReference>
<dbReference type="GO" id="GO:0008236">
    <property type="term" value="F:serine-type peptidase activity"/>
    <property type="evidence" value="ECO:0007669"/>
    <property type="project" value="InterPro"/>
</dbReference>
<dbReference type="Proteomes" id="UP000799779">
    <property type="component" value="Unassembled WGS sequence"/>
</dbReference>
<dbReference type="PANTHER" id="PTHR37049:SF4">
    <property type="entry name" value="RHODANESE DOMAIN-CONTAINING PROTEIN"/>
    <property type="match status" value="1"/>
</dbReference>
<keyword evidence="5" id="KW-1185">Reference proteome</keyword>
<dbReference type="AlphaFoldDB" id="A0A6A5WMC8"/>
<feature type="domain" description="Tail specific protease" evidence="2">
    <location>
        <begin position="334"/>
        <end position="552"/>
    </location>
</feature>
<dbReference type="InterPro" id="IPR056186">
    <property type="entry name" value="PDZ_CPAF-rel"/>
</dbReference>
<dbReference type="EMBL" id="ML977574">
    <property type="protein sequence ID" value="KAF2003013.1"/>
    <property type="molecule type" value="Genomic_DNA"/>
</dbReference>
<reference evidence="4" key="1">
    <citation type="journal article" date="2020" name="Stud. Mycol.">
        <title>101 Dothideomycetes genomes: a test case for predicting lifestyles and emergence of pathogens.</title>
        <authorList>
            <person name="Haridas S."/>
            <person name="Albert R."/>
            <person name="Binder M."/>
            <person name="Bloem J."/>
            <person name="Labutti K."/>
            <person name="Salamov A."/>
            <person name="Andreopoulos B."/>
            <person name="Baker S."/>
            <person name="Barry K."/>
            <person name="Bills G."/>
            <person name="Bluhm B."/>
            <person name="Cannon C."/>
            <person name="Castanera R."/>
            <person name="Culley D."/>
            <person name="Daum C."/>
            <person name="Ezra D."/>
            <person name="Gonzalez J."/>
            <person name="Henrissat B."/>
            <person name="Kuo A."/>
            <person name="Liang C."/>
            <person name="Lipzen A."/>
            <person name="Lutzoni F."/>
            <person name="Magnuson J."/>
            <person name="Mondo S."/>
            <person name="Nolan M."/>
            <person name="Ohm R."/>
            <person name="Pangilinan J."/>
            <person name="Park H.-J."/>
            <person name="Ramirez L."/>
            <person name="Alfaro M."/>
            <person name="Sun H."/>
            <person name="Tritt A."/>
            <person name="Yoshinaga Y."/>
            <person name="Zwiers L.-H."/>
            <person name="Turgeon B."/>
            <person name="Goodwin S."/>
            <person name="Spatafora J."/>
            <person name="Crous P."/>
            <person name="Grigoriev I."/>
        </authorList>
    </citation>
    <scope>NUCLEOTIDE SEQUENCE</scope>
    <source>
        <strain evidence="4">CBS 123094</strain>
    </source>
</reference>
<dbReference type="GO" id="GO:0006508">
    <property type="term" value="P:proteolysis"/>
    <property type="evidence" value="ECO:0007669"/>
    <property type="project" value="InterPro"/>
</dbReference>
<feature type="domain" description="CPAF-like PDZ" evidence="3">
    <location>
        <begin position="143"/>
        <end position="259"/>
    </location>
</feature>
<proteinExistence type="predicted"/>
<dbReference type="PANTHER" id="PTHR37049">
    <property type="entry name" value="PEPTIDASE S41 FAMILY PROTEIN"/>
    <property type="match status" value="1"/>
</dbReference>
<organism evidence="4 5">
    <name type="scientific">Amniculicola lignicola CBS 123094</name>
    <dbReference type="NCBI Taxonomy" id="1392246"/>
    <lineage>
        <taxon>Eukaryota</taxon>
        <taxon>Fungi</taxon>
        <taxon>Dikarya</taxon>
        <taxon>Ascomycota</taxon>
        <taxon>Pezizomycotina</taxon>
        <taxon>Dothideomycetes</taxon>
        <taxon>Pleosporomycetidae</taxon>
        <taxon>Pleosporales</taxon>
        <taxon>Amniculicolaceae</taxon>
        <taxon>Amniculicola</taxon>
    </lineage>
</organism>
<dbReference type="OrthoDB" id="27214at2759"/>
<dbReference type="Pfam" id="PF23658">
    <property type="entry name" value="PDZ_CPAF_rel"/>
    <property type="match status" value="1"/>
</dbReference>
<gene>
    <name evidence="4" type="ORF">P154DRAFT_429470</name>
</gene>
<evidence type="ECO:0000256" key="1">
    <source>
        <dbReference type="SAM" id="MobiDB-lite"/>
    </source>
</evidence>
<sequence length="745" mass="82430">MAQDEPCAIVATMSADWVSEFPSATQVLIPATAAANCLKSVPYNKEEDLKLIDELTYYINWQSNLAYLSDPPEGYNEERVDVLEEIKSIKSKVEKEEYDDEYTIMFDLSMALQKTYDFHFGFSADILNVFSFRRGNIGRGLKDEFALASVSTDGKALPKLYNYYDIMFNQSEGWLASPISEINNVPAVKYAQDFSQTFPYLEDHARYNKLFISQADLIQQGGIVNLFGRGDIPTDGNHTVVKHENGTEVTYINVATVPLDSFDGISDGQSFFDTFCNQGPPSTSTKRDVHRLSSNKVEKRQTFVEQIGLPTPELMHSEGVIGGYYLTGKGYEDVAVMIVPSFSPASDEGTEEFQDLTGKFLVAAVKAGKKKLVIDLRGNGGGRVFLGYDLFKQLFPDQDPYGATRFRANDAFNVIGKAWNDYIDEAKITYEQAVADFAVNGFKSPLVNAWRSIFNYRLPLDEDNNNFTSWEQYFGPHEHNNDKFTTPARYDLNNFFSDDLNMDITGYRTRAKLLTTTQPFKAEDIVLLQDGGCGSTCAVFSEFMKTQGNVQQVVIGGLPETGPMQGVAGSKGAQVFTFTRVYSEAANVYEELKTTMDNINSTELGKLVAAERPLMRSAYQEGGETMSVINLRDNMRLNDDSGTPLEFIYEAADCRLFYTAGLVQDPVAVWKKTVDAHWGDAKAVCVEGSTGHKSSISGGATPGDSNGDGQDEKNDKKKESTANSFKVGGAITGMVALAAAFMVML</sequence>
<feature type="compositionally biased region" description="Basic and acidic residues" evidence="1">
    <location>
        <begin position="710"/>
        <end position="720"/>
    </location>
</feature>
<evidence type="ECO:0000313" key="4">
    <source>
        <dbReference type="EMBL" id="KAF2003013.1"/>
    </source>
</evidence>
<evidence type="ECO:0000313" key="5">
    <source>
        <dbReference type="Proteomes" id="UP000799779"/>
    </source>
</evidence>
<evidence type="ECO:0000259" key="2">
    <source>
        <dbReference type="Pfam" id="PF03572"/>
    </source>
</evidence>
<feature type="region of interest" description="Disordered" evidence="1">
    <location>
        <begin position="690"/>
        <end position="721"/>
    </location>
</feature>
<dbReference type="SUPFAM" id="SSF52096">
    <property type="entry name" value="ClpP/crotonase"/>
    <property type="match status" value="1"/>
</dbReference>